<keyword evidence="3" id="KW-0413">Isomerase</keyword>
<name>A0A7R8ZSC1_9CRUS</name>
<dbReference type="Pfam" id="PF02879">
    <property type="entry name" value="PGM_PMM_II"/>
    <property type="match status" value="1"/>
</dbReference>
<protein>
    <submittedName>
        <fullName evidence="4">Uncharacterized protein</fullName>
    </submittedName>
</protein>
<keyword evidence="2" id="KW-0460">Magnesium</keyword>
<dbReference type="InterPro" id="IPR005845">
    <property type="entry name" value="A-D-PHexomutase_a/b/a-II"/>
</dbReference>
<evidence type="ECO:0000256" key="2">
    <source>
        <dbReference type="ARBA" id="ARBA00022842"/>
    </source>
</evidence>
<dbReference type="SUPFAM" id="SSF53738">
    <property type="entry name" value="Phosphoglucomutase, first 3 domains"/>
    <property type="match status" value="1"/>
</dbReference>
<dbReference type="Gene3D" id="3.40.120.10">
    <property type="entry name" value="Alpha-D-Glucose-1,6-Bisphosphate, subunit A, domain 3"/>
    <property type="match status" value="1"/>
</dbReference>
<sequence length="134" mass="14873">QLKPSGDFPTVKSPNPEEPEALAKAIELAKLSEADILIGTDPDADRLGVGVRNKDGSYTLLNGNQTNTLITYYLLNSLKEKDELSPYHFIGSTIVMANLKSRSVSAIEYLDEIYEDLGVYYEERLLSFKKEGQA</sequence>
<gene>
    <name evidence="4" type="ORF">CTOB1V02_LOCUS12506</name>
</gene>
<feature type="non-terminal residue" evidence="4">
    <location>
        <position position="1"/>
    </location>
</feature>
<evidence type="ECO:0000256" key="3">
    <source>
        <dbReference type="ARBA" id="ARBA00023235"/>
    </source>
</evidence>
<dbReference type="PANTHER" id="PTHR45745:SF1">
    <property type="entry name" value="PHOSPHOGLUCOMUTASE 2B-RELATED"/>
    <property type="match status" value="1"/>
</dbReference>
<dbReference type="GO" id="GO:0008973">
    <property type="term" value="F:phosphopentomutase activity"/>
    <property type="evidence" value="ECO:0007669"/>
    <property type="project" value="TreeGrafter"/>
</dbReference>
<evidence type="ECO:0000256" key="1">
    <source>
        <dbReference type="ARBA" id="ARBA00022723"/>
    </source>
</evidence>
<feature type="non-terminal residue" evidence="4">
    <location>
        <position position="134"/>
    </location>
</feature>
<evidence type="ECO:0000313" key="4">
    <source>
        <dbReference type="EMBL" id="CAD7234690.1"/>
    </source>
</evidence>
<reference evidence="4" key="1">
    <citation type="submission" date="2020-11" db="EMBL/GenBank/DDBJ databases">
        <authorList>
            <person name="Tran Van P."/>
        </authorList>
    </citation>
    <scope>NUCLEOTIDE SEQUENCE</scope>
</reference>
<dbReference type="GO" id="GO:0005975">
    <property type="term" value="P:carbohydrate metabolic process"/>
    <property type="evidence" value="ECO:0007669"/>
    <property type="project" value="InterPro"/>
</dbReference>
<dbReference type="GO" id="GO:0006166">
    <property type="term" value="P:purine ribonucleoside salvage"/>
    <property type="evidence" value="ECO:0007669"/>
    <property type="project" value="TreeGrafter"/>
</dbReference>
<dbReference type="EMBL" id="OB669488">
    <property type="protein sequence ID" value="CAD7234690.1"/>
    <property type="molecule type" value="Genomic_DNA"/>
</dbReference>
<accession>A0A7R8ZSC1</accession>
<dbReference type="PANTHER" id="PTHR45745">
    <property type="entry name" value="PHOSPHOMANNOMUTASE 45A"/>
    <property type="match status" value="1"/>
</dbReference>
<keyword evidence="1" id="KW-0479">Metal-binding</keyword>
<dbReference type="GO" id="GO:0046872">
    <property type="term" value="F:metal ion binding"/>
    <property type="evidence" value="ECO:0007669"/>
    <property type="project" value="UniProtKB-KW"/>
</dbReference>
<dbReference type="OrthoDB" id="8300170at2759"/>
<dbReference type="AlphaFoldDB" id="A0A7R8ZSC1"/>
<organism evidence="4">
    <name type="scientific">Cyprideis torosa</name>
    <dbReference type="NCBI Taxonomy" id="163714"/>
    <lineage>
        <taxon>Eukaryota</taxon>
        <taxon>Metazoa</taxon>
        <taxon>Ecdysozoa</taxon>
        <taxon>Arthropoda</taxon>
        <taxon>Crustacea</taxon>
        <taxon>Oligostraca</taxon>
        <taxon>Ostracoda</taxon>
        <taxon>Podocopa</taxon>
        <taxon>Podocopida</taxon>
        <taxon>Cytherocopina</taxon>
        <taxon>Cytheroidea</taxon>
        <taxon>Cytherideidae</taxon>
        <taxon>Cyprideis</taxon>
    </lineage>
</organism>
<proteinExistence type="predicted"/>
<dbReference type="InterPro" id="IPR016055">
    <property type="entry name" value="A-D-PHexomutase_a/b/a-I/II/III"/>
</dbReference>